<evidence type="ECO:0000256" key="1">
    <source>
        <dbReference type="SAM" id="MobiDB-lite"/>
    </source>
</evidence>
<sequence length="101" mass="11828">MLNDIMRRKCEDEMQREGRTESRQYTREYTSRHLEVMLMAVPGFEKKTEHPKLQVRVPSTSEPSTEEKKPSNSIVRLVAAIERRPPRMPNDKLGLIVLVCF</sequence>
<feature type="region of interest" description="Disordered" evidence="1">
    <location>
        <begin position="47"/>
        <end position="72"/>
    </location>
</feature>
<keyword evidence="3" id="KW-1185">Reference proteome</keyword>
<dbReference type="Proteomes" id="UP000625711">
    <property type="component" value="Unassembled WGS sequence"/>
</dbReference>
<dbReference type="EMBL" id="JAACXV010000354">
    <property type="protein sequence ID" value="KAF7279590.1"/>
    <property type="molecule type" value="Genomic_DNA"/>
</dbReference>
<comment type="caution">
    <text evidence="2">The sequence shown here is derived from an EMBL/GenBank/DDBJ whole genome shotgun (WGS) entry which is preliminary data.</text>
</comment>
<accession>A0A834IEY3</accession>
<proteinExistence type="predicted"/>
<reference evidence="2" key="1">
    <citation type="submission" date="2020-08" db="EMBL/GenBank/DDBJ databases">
        <title>Genome sequencing and assembly of the red palm weevil Rhynchophorus ferrugineus.</title>
        <authorList>
            <person name="Dias G.B."/>
            <person name="Bergman C.M."/>
            <person name="Manee M."/>
        </authorList>
    </citation>
    <scope>NUCLEOTIDE SEQUENCE</scope>
    <source>
        <strain evidence="2">AA-2017</strain>
        <tissue evidence="2">Whole larva</tissue>
    </source>
</reference>
<gene>
    <name evidence="2" type="ORF">GWI33_006985</name>
</gene>
<organism evidence="2 3">
    <name type="scientific">Rhynchophorus ferrugineus</name>
    <name type="common">Red palm weevil</name>
    <name type="synonym">Curculio ferrugineus</name>
    <dbReference type="NCBI Taxonomy" id="354439"/>
    <lineage>
        <taxon>Eukaryota</taxon>
        <taxon>Metazoa</taxon>
        <taxon>Ecdysozoa</taxon>
        <taxon>Arthropoda</taxon>
        <taxon>Hexapoda</taxon>
        <taxon>Insecta</taxon>
        <taxon>Pterygota</taxon>
        <taxon>Neoptera</taxon>
        <taxon>Endopterygota</taxon>
        <taxon>Coleoptera</taxon>
        <taxon>Polyphaga</taxon>
        <taxon>Cucujiformia</taxon>
        <taxon>Curculionidae</taxon>
        <taxon>Dryophthorinae</taxon>
        <taxon>Rhynchophorus</taxon>
    </lineage>
</organism>
<dbReference type="AlphaFoldDB" id="A0A834IEY3"/>
<evidence type="ECO:0000313" key="3">
    <source>
        <dbReference type="Proteomes" id="UP000625711"/>
    </source>
</evidence>
<name>A0A834IEY3_RHYFE</name>
<feature type="region of interest" description="Disordered" evidence="1">
    <location>
        <begin position="1"/>
        <end position="25"/>
    </location>
</feature>
<evidence type="ECO:0000313" key="2">
    <source>
        <dbReference type="EMBL" id="KAF7279590.1"/>
    </source>
</evidence>
<protein>
    <submittedName>
        <fullName evidence="2">Uncharacterized protein</fullName>
    </submittedName>
</protein>